<organism evidence="1 2">
    <name type="scientific">Alkalicella caledoniensis</name>
    <dbReference type="NCBI Taxonomy" id="2731377"/>
    <lineage>
        <taxon>Bacteria</taxon>
        <taxon>Bacillati</taxon>
        <taxon>Bacillota</taxon>
        <taxon>Clostridia</taxon>
        <taxon>Eubacteriales</taxon>
        <taxon>Proteinivoracaceae</taxon>
        <taxon>Alkalicella</taxon>
    </lineage>
</organism>
<dbReference type="RefSeq" id="WP_213167697.1">
    <property type="nucleotide sequence ID" value="NZ_CP058559.1"/>
</dbReference>
<dbReference type="KEGG" id="acae:HYG86_04225"/>
<dbReference type="EMBL" id="CP058559">
    <property type="protein sequence ID" value="QNO14034.1"/>
    <property type="molecule type" value="Genomic_DNA"/>
</dbReference>
<reference evidence="1 2" key="1">
    <citation type="submission" date="2020-07" db="EMBL/GenBank/DDBJ databases">
        <title>Alkalicella. sp. LB2 genome.</title>
        <authorList>
            <person name="Postec A."/>
            <person name="Quemeneur M."/>
        </authorList>
    </citation>
    <scope>NUCLEOTIDE SEQUENCE [LARGE SCALE GENOMIC DNA]</scope>
    <source>
        <strain evidence="1 2">LB2</strain>
    </source>
</reference>
<evidence type="ECO:0000313" key="2">
    <source>
        <dbReference type="Proteomes" id="UP000516160"/>
    </source>
</evidence>
<keyword evidence="2" id="KW-1185">Reference proteome</keyword>
<gene>
    <name evidence="1" type="ORF">HYG86_04225</name>
</gene>
<dbReference type="Proteomes" id="UP000516160">
    <property type="component" value="Chromosome"/>
</dbReference>
<dbReference type="AlphaFoldDB" id="A0A7G9W5S2"/>
<proteinExistence type="predicted"/>
<evidence type="ECO:0000313" key="1">
    <source>
        <dbReference type="EMBL" id="QNO14034.1"/>
    </source>
</evidence>
<evidence type="ECO:0008006" key="3">
    <source>
        <dbReference type="Google" id="ProtNLM"/>
    </source>
</evidence>
<accession>A0A7G9W5S2</accession>
<name>A0A7G9W5S2_ALKCA</name>
<sequence>MGIIRNSIIVDGLAKEEELPKEVYGQIVRSSQVETLFIPPSKSEAKSIKKVEISLNIDSNRIVRGATEKMVILGGLINYRIFYKENSPEEIDSITNIQIPFNTYMDLPEDTIKIKGINVFILDAYFHLMDSRKLYAYFVYLIELQYDDKIDKPNTNKSIEETKRYQTVPTRYVDNMLYDIDEEIM</sequence>
<protein>
    <recommendedName>
        <fullName evidence="3">SipL SPOCS domain-containing protein</fullName>
    </recommendedName>
</protein>